<sequence>MSDAPSQNDLFADIATPEALTLWLDDLGLGRLASPLIERGLWGQALLDADWGLLDAIAGDSLAKLRRWLDPLRRLRLALAPALTQAELDSEAEHCRALGRDWRAQPWLAGLVAAWPGPIAHEVGMLGPLLERGHAVGVLWQLRDAAEVLIKVPATILARDLLDHGGPPAIQQQIRGTFFRTDLSMGTWMGLARELSRAVMQGAGSGLVAPGLARLFWKAPKKPSPYQQALNHLVTLRNDLLGHGATRFDASEVTDTLRHYLIGGLDARLRKALNLPEVTTLAEGLDYAQALNPWAHLTLEVDGPGGRCPLIGAEGQEAHHRGAAPGAGHTQDPAPLLLVSRAEDPGDASADGRVLPLGPYLTARVCALCNYRDVFLFNGWDRDRGRFDLLDYQIGHRMRQPWHCAPDLHLASMEQSDAPAPGFGADGGDRPSLTNASIVALLDDTALDRRYLSPGYLRQPLRDFLSGERRGIVWLQAPGHLGKSLFVQGLDPLGGFENKDPLPNDLKVAAVYIRREYRYGHVQLLHQLERAIKDPRVLDLAEPAYERLQIDDKAADPPAAFLGFVAECMRLTRHRGRLLIALDGLDELRPPEHARSALDFIPAPATLPDGVYLLLTSRPLDDAQACPTWLGPRLVPRLGPGQGPRQGECVRVHRVDQGDPGYVQLLRDYLARETAGARARLESDALATGLDPKTARSEARRHFDERFPLLIERSNGLFLYFAFLIDRILERDLPLDALAGQPGQAQLYTDFLERLKDDLAPKQAELGRTLLLALAALEKANAWYVEGREAPYPVDPDWRGVPLETLADLIQHPGVDGELLYVLLRLKSVLGAWRGESADSSRYRLGLKDLATVIADHPDWGPALRATHRRLAEDALALVSPPAGDGAEPPSAAATGTRPDPWRLRYALAHGNLSGDAGLAGRIAGDQGLFWRIVDEGNAAYGTHRLAESIRWNTLALRQAEAMQGCDDPLWVNRLAGAYMSRGNAMQGSTGHGPAAAIADHDAAIALMEDLRQRLAPEGRWEAGLRNNLAAAYLNRGNAKQHATGHGPAASIADHDAAIALSEDLRRVLEPEGRWAAGLRNDLAGAYMNRGTAKAQATGHGPGAAIADFDAAIALMDDLRRPLEPEGRWEAGLCNDLANAYTNRGNAKQDATGHGPGAAIPDYDAAIALMENVRRLLEPEGRWGAGLRDDLAAAFMNRGNAKQDATGHGPGAAIADCDVAIALMEDLRQLLEPEGRWEAGLRNALAGAYMNRGNAKQDATGHGPGAAIADYDAAIALREDLRRLLEPEGRWEAGLRNDLASAYTNRGLAKQNATGHGPGEAIADCDSAIALMEDLRQLLEPLGRWEAVLRDDLATAFMNRGNAKAQATGHGPGAAIADYDAAITLREDLRRLLEPEGRWEARLRDALAIVYMNRGNAKQDATDHGPGAAIADFDSAITLMEDLRRLLEPEGRWEAGLRNGLANAYMNRGNAKKRATGHGPGAAIADFDSAITLMEDLRRLLEPEGRWEAGLRNDLALAYLNLGLAREQSGDPAGAVADWVAGASLLAELVERGWLAAAVPLLRALAWLLGGCRDLADWPGAAGTLLRFFESFQRLQAAWESGGWDGEPPWMGEVRGFAAAVQDLDPEQRAALLVALGEQALPVCQAFGWDPPQGP</sequence>
<dbReference type="SUPFAM" id="SSF48452">
    <property type="entry name" value="TPR-like"/>
    <property type="match status" value="2"/>
</dbReference>
<keyword evidence="2" id="KW-0802">TPR repeat</keyword>
<evidence type="ECO:0000313" key="4">
    <source>
        <dbReference type="EMBL" id="AUB79750.1"/>
    </source>
</evidence>
<dbReference type="KEGG" id="tsy:THSYN_01450"/>
<dbReference type="Proteomes" id="UP000232638">
    <property type="component" value="Chromosome"/>
</dbReference>
<dbReference type="EMBL" id="CP020370">
    <property type="protein sequence ID" value="AUB79750.1"/>
    <property type="molecule type" value="Genomic_DNA"/>
</dbReference>
<evidence type="ECO:0000256" key="2">
    <source>
        <dbReference type="ARBA" id="ARBA00022803"/>
    </source>
</evidence>
<dbReference type="GO" id="GO:0046813">
    <property type="term" value="P:receptor-mediated virion attachment to host cell"/>
    <property type="evidence" value="ECO:0007669"/>
    <property type="project" value="TreeGrafter"/>
</dbReference>
<dbReference type="Gene3D" id="1.25.40.10">
    <property type="entry name" value="Tetratricopeptide repeat domain"/>
    <property type="match status" value="3"/>
</dbReference>
<organism evidence="4 5">
    <name type="scientific">Candidatus Thiodictyon syntrophicum</name>
    <dbReference type="NCBI Taxonomy" id="1166950"/>
    <lineage>
        <taxon>Bacteria</taxon>
        <taxon>Pseudomonadati</taxon>
        <taxon>Pseudomonadota</taxon>
        <taxon>Gammaproteobacteria</taxon>
        <taxon>Chromatiales</taxon>
        <taxon>Chromatiaceae</taxon>
        <taxon>Thiodictyon</taxon>
    </lineage>
</organism>
<dbReference type="RefSeq" id="WP_100917568.1">
    <property type="nucleotide sequence ID" value="NZ_CP020370.1"/>
</dbReference>
<evidence type="ECO:0000256" key="3">
    <source>
        <dbReference type="SAM" id="MobiDB-lite"/>
    </source>
</evidence>
<feature type="region of interest" description="Disordered" evidence="3">
    <location>
        <begin position="880"/>
        <end position="899"/>
    </location>
</feature>
<dbReference type="GO" id="GO:0009279">
    <property type="term" value="C:cell outer membrane"/>
    <property type="evidence" value="ECO:0007669"/>
    <property type="project" value="TreeGrafter"/>
</dbReference>
<accession>A0A2K8U2E2</accession>
<keyword evidence="5" id="KW-1185">Reference proteome</keyword>
<dbReference type="InterPro" id="IPR050498">
    <property type="entry name" value="Ycf3"/>
</dbReference>
<name>A0A2K8U2E2_9GAMM</name>
<dbReference type="InterPro" id="IPR011990">
    <property type="entry name" value="TPR-like_helical_dom_sf"/>
</dbReference>
<proteinExistence type="predicted"/>
<dbReference type="PANTHER" id="PTHR44858:SF1">
    <property type="entry name" value="UDP-N-ACETYLGLUCOSAMINE--PEPTIDE N-ACETYLGLUCOSAMINYLTRANSFERASE SPINDLY-RELATED"/>
    <property type="match status" value="1"/>
</dbReference>
<protein>
    <submittedName>
        <fullName evidence="4">Uncharacterized protein</fullName>
    </submittedName>
</protein>
<gene>
    <name evidence="4" type="ORF">THSYN_01450</name>
</gene>
<keyword evidence="1" id="KW-0677">Repeat</keyword>
<dbReference type="PANTHER" id="PTHR44858">
    <property type="entry name" value="TETRATRICOPEPTIDE REPEAT PROTEIN 6"/>
    <property type="match status" value="1"/>
</dbReference>
<evidence type="ECO:0000313" key="5">
    <source>
        <dbReference type="Proteomes" id="UP000232638"/>
    </source>
</evidence>
<reference evidence="4 5" key="1">
    <citation type="submission" date="2017-03" db="EMBL/GenBank/DDBJ databases">
        <title>Complete genome sequence of Candidatus 'Thiodictyon syntrophicum' sp. nov. strain Cad16T, a photolithoautotroph purple sulfur bacterium isolated from an alpine meromictic lake.</title>
        <authorList>
            <person name="Luedin S.M."/>
            <person name="Pothier J.F."/>
            <person name="Danza F."/>
            <person name="Storelli N."/>
            <person name="Wittwer M."/>
            <person name="Tonolla M."/>
        </authorList>
    </citation>
    <scope>NUCLEOTIDE SEQUENCE [LARGE SCALE GENOMIC DNA]</scope>
    <source>
        <strain evidence="4 5">Cad16T</strain>
    </source>
</reference>
<dbReference type="OrthoDB" id="8439272at2"/>
<evidence type="ECO:0000256" key="1">
    <source>
        <dbReference type="ARBA" id="ARBA00022737"/>
    </source>
</evidence>